<sequence length="262" mass="28411">MTEKYTSTLRDARVLVLGGTSGIGYAVAEHALAIGAHVFVSSSRETSVARTISRLQAFDPQATSRVHGFVCDLQDISRLRSNLETLLKTVTHDCQLDHIVFTAGDALPISPINESSPEELQKLGNVSFYAPMILSGLVPQYMKNSHHSSLTFTTGTAINRPLKGYTPLVAYGAGVEGLMRGLAVDLAPIRVNVVSPGAVRTERFDSFGKERLQTTLDMFQKWSLMNTVATPEEASEAYVFLMKSSFGTGTVVTIDGGRLIKQ</sequence>
<dbReference type="InterPro" id="IPR057571">
    <property type="entry name" value="SDR_PhqE-like"/>
</dbReference>
<reference evidence="5 7" key="2">
    <citation type="submission" date="2023-09" db="EMBL/GenBank/DDBJ databases">
        <title>Complete-Gapless Cercospora beticola genome.</title>
        <authorList>
            <person name="Wyatt N.A."/>
            <person name="Spanner R.E."/>
            <person name="Bolton M.D."/>
        </authorList>
    </citation>
    <scope>NUCLEOTIDE SEQUENCE [LARGE SCALE GENOMIC DNA]</scope>
    <source>
        <strain evidence="5">Cb09-40</strain>
    </source>
</reference>
<dbReference type="Proteomes" id="UP000230605">
    <property type="component" value="Chromosome 2"/>
</dbReference>
<dbReference type="GO" id="GO:0016491">
    <property type="term" value="F:oxidoreductase activity"/>
    <property type="evidence" value="ECO:0007669"/>
    <property type="project" value="UniProtKB-KW"/>
</dbReference>
<evidence type="ECO:0000313" key="7">
    <source>
        <dbReference type="Proteomes" id="UP001302367"/>
    </source>
</evidence>
<keyword evidence="2" id="KW-0521">NADP</keyword>
<dbReference type="SUPFAM" id="SSF51735">
    <property type="entry name" value="NAD(P)-binding Rossmann-fold domains"/>
    <property type="match status" value="1"/>
</dbReference>
<evidence type="ECO:0000256" key="3">
    <source>
        <dbReference type="ARBA" id="ARBA00023002"/>
    </source>
</evidence>
<dbReference type="Gene3D" id="3.40.50.720">
    <property type="entry name" value="NAD(P)-binding Rossmann-like Domain"/>
    <property type="match status" value="1"/>
</dbReference>
<dbReference type="InterPro" id="IPR002347">
    <property type="entry name" value="SDR_fam"/>
</dbReference>
<dbReference type="InterPro" id="IPR036291">
    <property type="entry name" value="NAD(P)-bd_dom_sf"/>
</dbReference>
<accession>A0A2G5HXP6</accession>
<dbReference type="AlphaFoldDB" id="A0A2G5HXP6"/>
<dbReference type="OrthoDB" id="294295at2759"/>
<organism evidence="4 6">
    <name type="scientific">Cercospora beticola</name>
    <name type="common">Sugarbeet leaf spot fungus</name>
    <dbReference type="NCBI Taxonomy" id="122368"/>
    <lineage>
        <taxon>Eukaryota</taxon>
        <taxon>Fungi</taxon>
        <taxon>Dikarya</taxon>
        <taxon>Ascomycota</taxon>
        <taxon>Pezizomycotina</taxon>
        <taxon>Dothideomycetes</taxon>
        <taxon>Dothideomycetidae</taxon>
        <taxon>Mycosphaerellales</taxon>
        <taxon>Mycosphaerellaceae</taxon>
        <taxon>Cercospora</taxon>
    </lineage>
</organism>
<dbReference type="Proteomes" id="UP001302367">
    <property type="component" value="Chromosome 2"/>
</dbReference>
<evidence type="ECO:0000256" key="1">
    <source>
        <dbReference type="ARBA" id="ARBA00006484"/>
    </source>
</evidence>
<dbReference type="PANTHER" id="PTHR43477">
    <property type="entry name" value="DIHYDROANTICAPSIN 7-DEHYDROGENASE"/>
    <property type="match status" value="1"/>
</dbReference>
<dbReference type="EMBL" id="LKMD01000102">
    <property type="protein sequence ID" value="PIA97319.1"/>
    <property type="molecule type" value="Genomic_DNA"/>
</dbReference>
<keyword evidence="3" id="KW-0560">Oxidoreductase</keyword>
<evidence type="ECO:0000313" key="4">
    <source>
        <dbReference type="EMBL" id="PIA97319.1"/>
    </source>
</evidence>
<reference evidence="4 6" key="1">
    <citation type="submission" date="2015-10" db="EMBL/GenBank/DDBJ databases">
        <title>The cercosporin biosynthetic gene cluster was horizontally transferred to several fungal lineages and shown to be expanded in Cercospora beticola based on microsynteny with recipient genomes.</title>
        <authorList>
            <person name="De Jonge R."/>
            <person name="Ebert M.K."/>
            <person name="Suttle J.C."/>
            <person name="Jurick Ii W.M."/>
            <person name="Secor G.A."/>
            <person name="Thomma B.P."/>
            <person name="Van De Peer Y."/>
            <person name="Bolton M.D."/>
        </authorList>
    </citation>
    <scope>NUCLEOTIDE SEQUENCE [LARGE SCALE GENOMIC DNA]</scope>
    <source>
        <strain evidence="4 6">09-40</strain>
    </source>
</reference>
<dbReference type="InterPro" id="IPR051122">
    <property type="entry name" value="SDR_DHRS6-like"/>
</dbReference>
<evidence type="ECO:0000313" key="5">
    <source>
        <dbReference type="EMBL" id="WPA98065.1"/>
    </source>
</evidence>
<dbReference type="Pfam" id="PF23441">
    <property type="entry name" value="SDR"/>
    <property type="match status" value="1"/>
</dbReference>
<evidence type="ECO:0000256" key="2">
    <source>
        <dbReference type="ARBA" id="ARBA00022857"/>
    </source>
</evidence>
<comment type="similarity">
    <text evidence="1">Belongs to the short-chain dehydrogenases/reductases (SDR) family.</text>
</comment>
<proteinExistence type="inferred from homology"/>
<dbReference type="PRINTS" id="PR00081">
    <property type="entry name" value="GDHRDH"/>
</dbReference>
<name>A0A2G5HXP6_CERBT</name>
<keyword evidence="7" id="KW-1185">Reference proteome</keyword>
<gene>
    <name evidence="4" type="ORF">CB0940_05511</name>
    <name evidence="5" type="ORF">RHO25_002676</name>
</gene>
<dbReference type="EMBL" id="CP134185">
    <property type="protein sequence ID" value="WPA98065.1"/>
    <property type="molecule type" value="Genomic_DNA"/>
</dbReference>
<dbReference type="PANTHER" id="PTHR43477:SF1">
    <property type="entry name" value="DIHYDROANTICAPSIN 7-DEHYDROGENASE"/>
    <property type="match status" value="1"/>
</dbReference>
<evidence type="ECO:0000313" key="6">
    <source>
        <dbReference type="Proteomes" id="UP000230605"/>
    </source>
</evidence>
<protein>
    <submittedName>
        <fullName evidence="4">Dehydrogenase/reductase SDR family member 2, mitochondrial</fullName>
    </submittedName>
</protein>
<dbReference type="CDD" id="cd05233">
    <property type="entry name" value="SDR_c"/>
    <property type="match status" value="1"/>
</dbReference>